<keyword evidence="5" id="KW-0479">Metal-binding</keyword>
<dbReference type="InterPro" id="IPR007722">
    <property type="entry name" value="DCP2_BoxA"/>
</dbReference>
<evidence type="ECO:0000256" key="8">
    <source>
        <dbReference type="ARBA" id="ARBA00023211"/>
    </source>
</evidence>
<accession>A0ABR3J751</accession>
<organism evidence="11 12">
    <name type="scientific">Hohenbuehelia grisea</name>
    <dbReference type="NCBI Taxonomy" id="104357"/>
    <lineage>
        <taxon>Eukaryota</taxon>
        <taxon>Fungi</taxon>
        <taxon>Dikarya</taxon>
        <taxon>Basidiomycota</taxon>
        <taxon>Agaricomycotina</taxon>
        <taxon>Agaricomycetes</taxon>
        <taxon>Agaricomycetidae</taxon>
        <taxon>Agaricales</taxon>
        <taxon>Pleurotineae</taxon>
        <taxon>Pleurotaceae</taxon>
        <taxon>Hohenbuehelia</taxon>
    </lineage>
</organism>
<dbReference type="SMART" id="SM01125">
    <property type="entry name" value="DCP2"/>
    <property type="match status" value="1"/>
</dbReference>
<reference evidence="12" key="1">
    <citation type="submission" date="2024-06" db="EMBL/GenBank/DDBJ databases">
        <title>Multi-omics analyses provide insights into the biosynthesis of the anticancer antibiotic pleurotin in Hohenbuehelia grisea.</title>
        <authorList>
            <person name="Weaver J.A."/>
            <person name="Alberti F."/>
        </authorList>
    </citation>
    <scope>NUCLEOTIDE SEQUENCE [LARGE SCALE GENOMIC DNA]</scope>
    <source>
        <strain evidence="12">T-177</strain>
    </source>
</reference>
<dbReference type="Gene3D" id="3.90.79.10">
    <property type="entry name" value="Nucleoside Triphosphate Pyrophosphohydrolase"/>
    <property type="match status" value="1"/>
</dbReference>
<comment type="similarity">
    <text evidence="3">Belongs to the Nudix hydrolase family. DCP2 subfamily.</text>
</comment>
<keyword evidence="7" id="KW-0694">RNA-binding</keyword>
<keyword evidence="6" id="KW-0378">Hydrolase</keyword>
<evidence type="ECO:0000256" key="1">
    <source>
        <dbReference type="ARBA" id="ARBA00001936"/>
    </source>
</evidence>
<feature type="region of interest" description="Disordered" evidence="9">
    <location>
        <begin position="264"/>
        <end position="316"/>
    </location>
</feature>
<dbReference type="SUPFAM" id="SSF140586">
    <property type="entry name" value="Dcp2 domain-like"/>
    <property type="match status" value="1"/>
</dbReference>
<feature type="compositionally biased region" description="Polar residues" evidence="9">
    <location>
        <begin position="286"/>
        <end position="313"/>
    </location>
</feature>
<feature type="domain" description="Nudix hydrolase" evidence="10">
    <location>
        <begin position="117"/>
        <end position="246"/>
    </location>
</feature>
<dbReference type="PANTHER" id="PTHR23114:SF17">
    <property type="entry name" value="M7GPPPN-MRNA HYDROLASE"/>
    <property type="match status" value="1"/>
</dbReference>
<evidence type="ECO:0000256" key="5">
    <source>
        <dbReference type="ARBA" id="ARBA00022723"/>
    </source>
</evidence>
<evidence type="ECO:0000259" key="10">
    <source>
        <dbReference type="PROSITE" id="PS51462"/>
    </source>
</evidence>
<sequence>MSSSSSSSPEITTAASVNHPQHPSSYKYSSQHEVLDDLSSRFILNLPDDELNSIQRVCFQVEQAHWYYEDFIRDSNPQFPSLPLRKFSEMLFHACPPLHQWRHDHDQAFNTFLQYKTQVPVCGAIMLNETWDKCVLVKGWKASSGWGFPKGKINESEPQHLCAVREVLEETGYNLADQINPEHVLETEIRDQRVSLYIVPGVPEDYPFETKTRKEISKIEWFRLTDLPGWKRNKNVPGKFYLIHPFIGPLRKFIQRYNPKSRRISAQPVMPTTHEEEEDESETFLAVQTDSTDAAQESSSGPQTPSPQYTQAVAHSVPKVQHADDVNAQLNVDKLDPHFARLLSSLTLSATGIKPNGSDSEKPLAPASASVSISNGPTALSSLSPAKVSPAANKPISVPKSAATFPSPAQATALPPSSQVAPSVPASKPSAATQAIKPPVSSKSPPASVDPSTAGPRPSSSASTLPLSPRTRGMGSRRTSSTADISPYLTRPAEVPSSAKRLRELALLEAISDESARMTPVLRQRDGGGQGNLNGRHSAVPAQFHPNFLPPHPSAIHPTPNDLRVIYSSQPVAGLPMNLNPATPLIPSATPNMAFGPAPFQVRPHTSQAFSRNGPYSPAPLAGFQHSMYGMMNAPPGGFPSGQPIYQPIFNAPHPYGTFLPHGPPMPSAVNPLPVVSPLQGSAMPAQAPVGLPMSGTALPGPGLPALPPLQAGAAPNLGHARPPPAANPGQAAQLLSILNAPPSM</sequence>
<dbReference type="InterPro" id="IPR020084">
    <property type="entry name" value="NUDIX_hydrolase_CS"/>
</dbReference>
<evidence type="ECO:0000256" key="7">
    <source>
        <dbReference type="ARBA" id="ARBA00022884"/>
    </source>
</evidence>
<dbReference type="SUPFAM" id="SSF55811">
    <property type="entry name" value="Nudix"/>
    <property type="match status" value="1"/>
</dbReference>
<evidence type="ECO:0000256" key="2">
    <source>
        <dbReference type="ARBA" id="ARBA00004496"/>
    </source>
</evidence>
<feature type="region of interest" description="Disordered" evidence="9">
    <location>
        <begin position="1"/>
        <end position="27"/>
    </location>
</feature>
<dbReference type="Pfam" id="PF00293">
    <property type="entry name" value="NUDIX"/>
    <property type="match status" value="1"/>
</dbReference>
<feature type="region of interest" description="Disordered" evidence="9">
    <location>
        <begin position="403"/>
        <end position="498"/>
    </location>
</feature>
<dbReference type="InterPro" id="IPR044099">
    <property type="entry name" value="Dcp2_NUDIX"/>
</dbReference>
<proteinExistence type="inferred from homology"/>
<evidence type="ECO:0000256" key="4">
    <source>
        <dbReference type="ARBA" id="ARBA00022490"/>
    </source>
</evidence>
<keyword evidence="4" id="KW-0963">Cytoplasm</keyword>
<dbReference type="CDD" id="cd03672">
    <property type="entry name" value="NUDIX_Dcp2p_Nudt20"/>
    <property type="match status" value="1"/>
</dbReference>
<keyword evidence="12" id="KW-1185">Reference proteome</keyword>
<dbReference type="Gene3D" id="1.10.10.1050">
    <property type="entry name" value="Dcp2, box A domain"/>
    <property type="match status" value="1"/>
</dbReference>
<dbReference type="Proteomes" id="UP001556367">
    <property type="component" value="Unassembled WGS sequence"/>
</dbReference>
<comment type="cofactor">
    <cofactor evidence="1">
        <name>Mn(2+)</name>
        <dbReference type="ChEBI" id="CHEBI:29035"/>
    </cofactor>
</comment>
<evidence type="ECO:0000256" key="3">
    <source>
        <dbReference type="ARBA" id="ARBA00005279"/>
    </source>
</evidence>
<comment type="caution">
    <text evidence="11">The sequence shown here is derived from an EMBL/GenBank/DDBJ whole genome shotgun (WGS) entry which is preliminary data.</text>
</comment>
<name>A0ABR3J751_9AGAR</name>
<feature type="compositionally biased region" description="Low complexity" evidence="9">
    <location>
        <begin position="413"/>
        <end position="482"/>
    </location>
</feature>
<dbReference type="PROSITE" id="PS00893">
    <property type="entry name" value="NUDIX_BOX"/>
    <property type="match status" value="1"/>
</dbReference>
<dbReference type="InterPro" id="IPR015797">
    <property type="entry name" value="NUDIX_hydrolase-like_dom_sf"/>
</dbReference>
<evidence type="ECO:0000256" key="9">
    <source>
        <dbReference type="SAM" id="MobiDB-lite"/>
    </source>
</evidence>
<evidence type="ECO:0000313" key="11">
    <source>
        <dbReference type="EMBL" id="KAL0951206.1"/>
    </source>
</evidence>
<evidence type="ECO:0000256" key="6">
    <source>
        <dbReference type="ARBA" id="ARBA00022801"/>
    </source>
</evidence>
<dbReference type="Pfam" id="PF05026">
    <property type="entry name" value="DCP2"/>
    <property type="match status" value="1"/>
</dbReference>
<keyword evidence="8" id="KW-0464">Manganese</keyword>
<dbReference type="EMBL" id="JASNQZ010000011">
    <property type="protein sequence ID" value="KAL0951206.1"/>
    <property type="molecule type" value="Genomic_DNA"/>
</dbReference>
<dbReference type="PANTHER" id="PTHR23114">
    <property type="entry name" value="M7GPPPN-MRNA HYDROLASE"/>
    <property type="match status" value="1"/>
</dbReference>
<comment type="subcellular location">
    <subcellularLocation>
        <location evidence="2">Cytoplasm</location>
    </subcellularLocation>
</comment>
<dbReference type="PROSITE" id="PS51462">
    <property type="entry name" value="NUDIX"/>
    <property type="match status" value="1"/>
</dbReference>
<protein>
    <recommendedName>
        <fullName evidence="10">Nudix hydrolase domain-containing protein</fullName>
    </recommendedName>
</protein>
<dbReference type="InterPro" id="IPR036189">
    <property type="entry name" value="DCP2_BoxA_sf"/>
</dbReference>
<feature type="region of interest" description="Disordered" evidence="9">
    <location>
        <begin position="352"/>
        <end position="373"/>
    </location>
</feature>
<gene>
    <name evidence="11" type="ORF">HGRIS_007932</name>
</gene>
<feature type="compositionally biased region" description="Polar residues" evidence="9">
    <location>
        <begin position="9"/>
        <end position="27"/>
    </location>
</feature>
<evidence type="ECO:0000313" key="12">
    <source>
        <dbReference type="Proteomes" id="UP001556367"/>
    </source>
</evidence>
<dbReference type="InterPro" id="IPR000086">
    <property type="entry name" value="NUDIX_hydrolase_dom"/>
</dbReference>